<proteinExistence type="inferred from homology"/>
<dbReference type="GO" id="GO:0019216">
    <property type="term" value="P:regulation of lipid metabolic process"/>
    <property type="evidence" value="ECO:0007669"/>
    <property type="project" value="TreeGrafter"/>
</dbReference>
<dbReference type="InterPro" id="IPR010754">
    <property type="entry name" value="OPA3-like"/>
</dbReference>
<comment type="similarity">
    <text evidence="1">Belongs to the OPA3 family.</text>
</comment>
<gene>
    <name evidence="4" type="ORF">GWK47_028441</name>
</gene>
<organism evidence="4 5">
    <name type="scientific">Chionoecetes opilio</name>
    <name type="common">Atlantic snow crab</name>
    <name type="synonym">Cancer opilio</name>
    <dbReference type="NCBI Taxonomy" id="41210"/>
    <lineage>
        <taxon>Eukaryota</taxon>
        <taxon>Metazoa</taxon>
        <taxon>Ecdysozoa</taxon>
        <taxon>Arthropoda</taxon>
        <taxon>Crustacea</taxon>
        <taxon>Multicrustacea</taxon>
        <taxon>Malacostraca</taxon>
        <taxon>Eumalacostraca</taxon>
        <taxon>Eucarida</taxon>
        <taxon>Decapoda</taxon>
        <taxon>Pleocyemata</taxon>
        <taxon>Brachyura</taxon>
        <taxon>Eubrachyura</taxon>
        <taxon>Majoidea</taxon>
        <taxon>Majidae</taxon>
        <taxon>Chionoecetes</taxon>
    </lineage>
</organism>
<dbReference type="OrthoDB" id="2129069at2759"/>
<dbReference type="PANTHER" id="PTHR12499">
    <property type="entry name" value="OPTIC ATROPHY 3 PROTEIN OPA3"/>
    <property type="match status" value="1"/>
</dbReference>
<evidence type="ECO:0000256" key="3">
    <source>
        <dbReference type="SAM" id="Coils"/>
    </source>
</evidence>
<evidence type="ECO:0000256" key="1">
    <source>
        <dbReference type="ARBA" id="ARBA00007584"/>
    </source>
</evidence>
<sequence length="244" mass="27381">MSAPSRKSVSSRKGMKLKSLSLQERVKVLARMDAGASMCAICAEFDIKSSTFYPFIVYHWCEVRLKMYVMNIGRSGQNTTIPKLSEEAAIELGGNLLGEGVIFGIAVAILTFEVTRQKEKEKKKEEAEQAFIDNLENRINELTFASEELDTKLREVTRLAFATQHELRGRQLVARFRDCSDPVWTGLVPGGHCFREADWTRLERATLGQASEQDQVGLVWGELAHAHYSQRGRRPGASRAADKT</sequence>
<keyword evidence="5" id="KW-1185">Reference proteome</keyword>
<feature type="coiled-coil region" evidence="3">
    <location>
        <begin position="118"/>
        <end position="152"/>
    </location>
</feature>
<evidence type="ECO:0000313" key="5">
    <source>
        <dbReference type="Proteomes" id="UP000770661"/>
    </source>
</evidence>
<dbReference type="Proteomes" id="UP000770661">
    <property type="component" value="Unassembled WGS sequence"/>
</dbReference>
<comment type="caution">
    <text evidence="4">The sequence shown here is derived from an EMBL/GenBank/DDBJ whole genome shotgun (WGS) entry which is preliminary data.</text>
</comment>
<name>A0A8J4YYQ4_CHIOP</name>
<keyword evidence="2 3" id="KW-0175">Coiled coil</keyword>
<protein>
    <submittedName>
        <fullName evidence="4">Putative OPA3-like protein CG13603</fullName>
    </submittedName>
</protein>
<evidence type="ECO:0000313" key="4">
    <source>
        <dbReference type="EMBL" id="KAG0730349.1"/>
    </source>
</evidence>
<reference evidence="4" key="1">
    <citation type="submission" date="2020-07" db="EMBL/GenBank/DDBJ databases">
        <title>The High-quality genome of the commercially important snow crab, Chionoecetes opilio.</title>
        <authorList>
            <person name="Jeong J.-H."/>
            <person name="Ryu S."/>
        </authorList>
    </citation>
    <scope>NUCLEOTIDE SEQUENCE</scope>
    <source>
        <strain evidence="4">MADBK_172401_WGS</strain>
        <tissue evidence="4">Digestive gland</tissue>
    </source>
</reference>
<dbReference type="PANTHER" id="PTHR12499:SF0">
    <property type="entry name" value="OPTIC ATROPHY 3 PROTEIN"/>
    <property type="match status" value="1"/>
</dbReference>
<dbReference type="GO" id="GO:0005739">
    <property type="term" value="C:mitochondrion"/>
    <property type="evidence" value="ECO:0007669"/>
    <property type="project" value="TreeGrafter"/>
</dbReference>
<dbReference type="EMBL" id="JACEEZ010000268">
    <property type="protein sequence ID" value="KAG0730349.1"/>
    <property type="molecule type" value="Genomic_DNA"/>
</dbReference>
<accession>A0A8J4YYQ4</accession>
<dbReference type="Pfam" id="PF07047">
    <property type="entry name" value="OPA3"/>
    <property type="match status" value="1"/>
</dbReference>
<dbReference type="AlphaFoldDB" id="A0A8J4YYQ4"/>
<evidence type="ECO:0000256" key="2">
    <source>
        <dbReference type="ARBA" id="ARBA00023054"/>
    </source>
</evidence>